<keyword evidence="1" id="KW-1185">Reference proteome</keyword>
<reference evidence="2" key="1">
    <citation type="submission" date="2022-11" db="UniProtKB">
        <authorList>
            <consortium name="WormBaseParasite"/>
        </authorList>
    </citation>
    <scope>IDENTIFICATION</scope>
</reference>
<dbReference type="Proteomes" id="UP000887572">
    <property type="component" value="Unplaced"/>
</dbReference>
<dbReference type="AlphaFoldDB" id="A0A914GSY3"/>
<organism evidence="1 2">
    <name type="scientific">Globodera rostochiensis</name>
    <name type="common">Golden nematode worm</name>
    <name type="synonym">Heterodera rostochiensis</name>
    <dbReference type="NCBI Taxonomy" id="31243"/>
    <lineage>
        <taxon>Eukaryota</taxon>
        <taxon>Metazoa</taxon>
        <taxon>Ecdysozoa</taxon>
        <taxon>Nematoda</taxon>
        <taxon>Chromadorea</taxon>
        <taxon>Rhabditida</taxon>
        <taxon>Tylenchina</taxon>
        <taxon>Tylenchomorpha</taxon>
        <taxon>Tylenchoidea</taxon>
        <taxon>Heteroderidae</taxon>
        <taxon>Heteroderinae</taxon>
        <taxon>Globodera</taxon>
    </lineage>
</organism>
<protein>
    <submittedName>
        <fullName evidence="2">RRM domain-containing protein</fullName>
    </submittedName>
</protein>
<dbReference type="InterPro" id="IPR035979">
    <property type="entry name" value="RBD_domain_sf"/>
</dbReference>
<name>A0A914GSY3_GLORO</name>
<dbReference type="SUPFAM" id="SSF54928">
    <property type="entry name" value="RNA-binding domain, RBD"/>
    <property type="match status" value="1"/>
</dbReference>
<dbReference type="WBParaSite" id="Gr19_v10_g10469.t1">
    <property type="protein sequence ID" value="Gr19_v10_g10469.t1"/>
    <property type="gene ID" value="Gr19_v10_g10469"/>
</dbReference>
<evidence type="ECO:0000313" key="2">
    <source>
        <dbReference type="WBParaSite" id="Gr19_v10_g10469.t1"/>
    </source>
</evidence>
<sequence length="312" mass="36108">MDFSKMKWGMICSVAGPELVPEFERFGLWMVEELEKAAVQRNFWHFFMPSAEFLLYATPGSVEEVTKCYQTINRSHPDVSYVIHVLPSKGSIEHQLLKDLSHTGVLIGQGVLAENALNYFKCYQMDEVMFRMNQWIARRLNQIMARPNENVKPSRRKKDNFRMVIANSVGHSSPPCSLFDKQILSQNFDLDYSVGVVLHKNDFGDGLNFNHRSPDGVEDKREEAEVIVRGFPATFNKFQIASLFPDFRPLHVEYRAVGEAVVQFANKYHAAQVVKNYNGLPFEDENFILEVRSTENQQRNFLKDKFNELLRK</sequence>
<dbReference type="GO" id="GO:0003676">
    <property type="term" value="F:nucleic acid binding"/>
    <property type="evidence" value="ECO:0007669"/>
    <property type="project" value="InterPro"/>
</dbReference>
<accession>A0A914GSY3</accession>
<proteinExistence type="predicted"/>
<evidence type="ECO:0000313" key="1">
    <source>
        <dbReference type="Proteomes" id="UP000887572"/>
    </source>
</evidence>